<dbReference type="STRING" id="15368.A0A0Q3J667"/>
<reference evidence="1 2" key="1">
    <citation type="journal article" date="2010" name="Nature">
        <title>Genome sequencing and analysis of the model grass Brachypodium distachyon.</title>
        <authorList>
            <consortium name="International Brachypodium Initiative"/>
        </authorList>
    </citation>
    <scope>NUCLEOTIDE SEQUENCE [LARGE SCALE GENOMIC DNA]</scope>
    <source>
        <strain evidence="1 2">Bd21</strain>
    </source>
</reference>
<name>A0A0Q3J667_BRADI</name>
<evidence type="ECO:0008006" key="4">
    <source>
        <dbReference type="Google" id="ProtNLM"/>
    </source>
</evidence>
<reference evidence="2" key="3">
    <citation type="submission" date="2018-08" db="UniProtKB">
        <authorList>
            <consortium name="EnsemblPlants"/>
        </authorList>
    </citation>
    <scope>IDENTIFICATION</scope>
    <source>
        <strain evidence="2">cv. Bd21</strain>
    </source>
</reference>
<gene>
    <name evidence="1" type="ORF">BRADI_2g40156v3</name>
</gene>
<dbReference type="AlphaFoldDB" id="A0A0Q3J667"/>
<evidence type="ECO:0000313" key="1">
    <source>
        <dbReference type="EMBL" id="KQK08116.2"/>
    </source>
</evidence>
<reference evidence="1" key="2">
    <citation type="submission" date="2017-06" db="EMBL/GenBank/DDBJ databases">
        <title>WGS assembly of Brachypodium distachyon.</title>
        <authorList>
            <consortium name="The International Brachypodium Initiative"/>
            <person name="Lucas S."/>
            <person name="Harmon-Smith M."/>
            <person name="Lail K."/>
            <person name="Tice H."/>
            <person name="Grimwood J."/>
            <person name="Bruce D."/>
            <person name="Barry K."/>
            <person name="Shu S."/>
            <person name="Lindquist E."/>
            <person name="Wang M."/>
            <person name="Pitluck S."/>
            <person name="Vogel J.P."/>
            <person name="Garvin D.F."/>
            <person name="Mockler T.C."/>
            <person name="Schmutz J."/>
            <person name="Rokhsar D."/>
            <person name="Bevan M.W."/>
        </authorList>
    </citation>
    <scope>NUCLEOTIDE SEQUENCE</scope>
    <source>
        <strain evidence="1">Bd21</strain>
    </source>
</reference>
<evidence type="ECO:0000313" key="2">
    <source>
        <dbReference type="EnsemblPlants" id="KQK08116"/>
    </source>
</evidence>
<dbReference type="OrthoDB" id="1922186at2759"/>
<dbReference type="Gramene" id="KQK08116">
    <property type="protein sequence ID" value="KQK08116"/>
    <property type="gene ID" value="BRADI_2g40156v3"/>
</dbReference>
<dbReference type="EMBL" id="CM000881">
    <property type="protein sequence ID" value="KQK08116.2"/>
    <property type="molecule type" value="Genomic_DNA"/>
</dbReference>
<dbReference type="Proteomes" id="UP000008810">
    <property type="component" value="Chromosome 2"/>
</dbReference>
<keyword evidence="3" id="KW-1185">Reference proteome</keyword>
<accession>A0A0Q3J667</accession>
<evidence type="ECO:0000313" key="3">
    <source>
        <dbReference type="Proteomes" id="UP000008810"/>
    </source>
</evidence>
<organism evidence="1">
    <name type="scientific">Brachypodium distachyon</name>
    <name type="common">Purple false brome</name>
    <name type="synonym">Trachynia distachya</name>
    <dbReference type="NCBI Taxonomy" id="15368"/>
    <lineage>
        <taxon>Eukaryota</taxon>
        <taxon>Viridiplantae</taxon>
        <taxon>Streptophyta</taxon>
        <taxon>Embryophyta</taxon>
        <taxon>Tracheophyta</taxon>
        <taxon>Spermatophyta</taxon>
        <taxon>Magnoliopsida</taxon>
        <taxon>Liliopsida</taxon>
        <taxon>Poales</taxon>
        <taxon>Poaceae</taxon>
        <taxon>BOP clade</taxon>
        <taxon>Pooideae</taxon>
        <taxon>Stipodae</taxon>
        <taxon>Brachypodieae</taxon>
        <taxon>Brachypodium</taxon>
    </lineage>
</organism>
<proteinExistence type="predicted"/>
<dbReference type="InParanoid" id="A0A0Q3J667"/>
<dbReference type="ExpressionAtlas" id="A0A0Q3J667">
    <property type="expression patterns" value="baseline"/>
</dbReference>
<protein>
    <recommendedName>
        <fullName evidence="4">HAT C-terminal dimerisation domain-containing protein</fullName>
    </recommendedName>
</protein>
<dbReference type="EnsemblPlants" id="KQK08116">
    <property type="protein sequence ID" value="KQK08116"/>
    <property type="gene ID" value="BRADI_2g40156v3"/>
</dbReference>
<sequence>MVSSAISSASELDFTSDTDKPCLHLIYDMWDSMIEKVEIPIYRYYSQEWINEVPGHASPNDDSEVIEMRNMCYQKLFPDHDDFKTIEKEFVDFALYTNALQNQDSIEDKLYFEPEQWWGTHGELEYTCFFIHTSAIYRLTPARAEALVFSNNNLRLLSRHSSKFESFTGVGMLEGANLSLDEPELEGEVLDDLT</sequence>